<sequence length="402" mass="46677">MVLLNVKIQHIEHTHVILRLDGRWTFKMRKEYWAQKTIKKTASIIKKDILITNQSGQIIAASTPNYLGQSHKAALHSVNRNVPIEIEDEDMKFWNVDSPCIVTPFEHDNTAHGTVIILGQPDEIRDYSRLLKLNAEFVINQEKERAESYSNQLSRTQMLSYILFNQERQIQNYNRKGIIDQLGLNEQTAVALIHIETTSKSKIRSLRDALDKWKLPTDDIIETSPQDYIYLFKSNKHRGTSLKALKDFISNQQDDILKKTMITIGAFNMGVQGLIQSYNEAMSLQKLIRTLRHTDGVHTYKEYELETICNNISYFTPSNETSLVTNYKKLLDFGEDKYLNETVEAYFRNHGKLVKTANDLFIHRNTLNYRIKKIHDITGWDPNTIDGIVLLRIAQMLYKKSK</sequence>
<evidence type="ECO:0000259" key="2">
    <source>
        <dbReference type="Pfam" id="PF13556"/>
    </source>
</evidence>
<dbReference type="Gene3D" id="1.10.10.2840">
    <property type="entry name" value="PucR C-terminal helix-turn-helix domain"/>
    <property type="match status" value="1"/>
</dbReference>
<evidence type="ECO:0000313" key="4">
    <source>
        <dbReference type="Proteomes" id="UP001065705"/>
    </source>
</evidence>
<feature type="domain" description="PucR C-terminal helix-turn-helix" evidence="2">
    <location>
        <begin position="341"/>
        <end position="394"/>
    </location>
</feature>
<dbReference type="InterPro" id="IPR025736">
    <property type="entry name" value="PucR_C-HTH_dom"/>
</dbReference>
<accession>A0ABD7TTN1</accession>
<gene>
    <name evidence="3" type="ORF">MUA95_02160</name>
</gene>
<dbReference type="PANTHER" id="PTHR33744:SF15">
    <property type="entry name" value="CARBOHYDRATE DIACID REGULATOR"/>
    <property type="match status" value="1"/>
</dbReference>
<dbReference type="InterPro" id="IPR051448">
    <property type="entry name" value="CdaR-like_regulators"/>
</dbReference>
<name>A0ABD7TTN1_9STAP</name>
<reference evidence="3" key="1">
    <citation type="submission" date="2022-03" db="EMBL/GenBank/DDBJ databases">
        <title>Comparative Genomics of East African Camel-Associated Staphylococcaceae spp.: Diversity and Inheritance of Traits Involved in Host-Pathogen Interactions.</title>
        <authorList>
            <person name="Akarsu H."/>
            <person name="Liljander A."/>
            <person name="Younan M."/>
            <person name="Brodard I."/>
            <person name="Glucks I."/>
            <person name="Labroussaa F."/>
            <person name="Overesch G."/>
            <person name="Kuhnert P."/>
            <person name="Perreten V."/>
            <person name="Drexler J.F."/>
            <person name="Corman V.M."/>
            <person name="Falquet L."/>
            <person name="Jores J."/>
        </authorList>
    </citation>
    <scope>NUCLEOTIDE SEQUENCE</scope>
    <source>
        <strain evidence="3">IVB6197</strain>
    </source>
</reference>
<organism evidence="3 4">
    <name type="scientific">Staphylococcus agnetis</name>
    <dbReference type="NCBI Taxonomy" id="985762"/>
    <lineage>
        <taxon>Bacteria</taxon>
        <taxon>Bacillati</taxon>
        <taxon>Bacillota</taxon>
        <taxon>Bacilli</taxon>
        <taxon>Bacillales</taxon>
        <taxon>Staphylococcaceae</taxon>
        <taxon>Staphylococcus</taxon>
    </lineage>
</organism>
<feature type="domain" description="Putative sugar diacid recognition" evidence="1">
    <location>
        <begin position="33"/>
        <end position="159"/>
    </location>
</feature>
<dbReference type="PANTHER" id="PTHR33744">
    <property type="entry name" value="CARBOHYDRATE DIACID REGULATOR"/>
    <property type="match status" value="1"/>
</dbReference>
<dbReference type="Pfam" id="PF13556">
    <property type="entry name" value="HTH_30"/>
    <property type="match status" value="1"/>
</dbReference>
<dbReference type="InterPro" id="IPR042070">
    <property type="entry name" value="PucR_C-HTH_sf"/>
</dbReference>
<dbReference type="Pfam" id="PF05651">
    <property type="entry name" value="Diacid_rec"/>
    <property type="match status" value="1"/>
</dbReference>
<dbReference type="InterPro" id="IPR008599">
    <property type="entry name" value="Diacid_rec"/>
</dbReference>
<protein>
    <submittedName>
        <fullName evidence="3">Helix-turn-helix domain-containing protein</fullName>
    </submittedName>
</protein>
<dbReference type="Proteomes" id="UP001065705">
    <property type="component" value="Chromosome"/>
</dbReference>
<dbReference type="AlphaFoldDB" id="A0ABD7TTN1"/>
<evidence type="ECO:0000259" key="1">
    <source>
        <dbReference type="Pfam" id="PF05651"/>
    </source>
</evidence>
<proteinExistence type="predicted"/>
<dbReference type="EMBL" id="CP094809">
    <property type="protein sequence ID" value="UXU57636.1"/>
    <property type="molecule type" value="Genomic_DNA"/>
</dbReference>
<dbReference type="RefSeq" id="WP_262626613.1">
    <property type="nucleotide sequence ID" value="NZ_CP094809.1"/>
</dbReference>
<evidence type="ECO:0000313" key="3">
    <source>
        <dbReference type="EMBL" id="UXU57636.1"/>
    </source>
</evidence>